<evidence type="ECO:0000256" key="11">
    <source>
        <dbReference type="ARBA" id="ARBA00023277"/>
    </source>
</evidence>
<dbReference type="PIRSF" id="PIRSF000535">
    <property type="entry name" value="1PFK/6PFK/LacC"/>
    <property type="match status" value="1"/>
</dbReference>
<evidence type="ECO:0000256" key="1">
    <source>
        <dbReference type="ARBA" id="ARBA00005380"/>
    </source>
</evidence>
<dbReference type="InterPro" id="IPR011877">
    <property type="entry name" value="Ribokinase"/>
</dbReference>
<dbReference type="SUPFAM" id="SSF53613">
    <property type="entry name" value="Ribokinase-like"/>
    <property type="match status" value="1"/>
</dbReference>
<organism evidence="14">
    <name type="scientific">Oscillatoriales cyanobacterium SpSt-418</name>
    <dbReference type="NCBI Taxonomy" id="2282169"/>
    <lineage>
        <taxon>Bacteria</taxon>
        <taxon>Bacillati</taxon>
        <taxon>Cyanobacteriota</taxon>
        <taxon>Cyanophyceae</taxon>
        <taxon>Oscillatoriophycideae</taxon>
        <taxon>Oscillatoriales</taxon>
    </lineage>
</organism>
<dbReference type="Pfam" id="PF00294">
    <property type="entry name" value="PfkB"/>
    <property type="match status" value="1"/>
</dbReference>
<keyword evidence="5 12" id="KW-0479">Metal-binding</keyword>
<dbReference type="PROSITE" id="PS00584">
    <property type="entry name" value="PFKB_KINASES_2"/>
    <property type="match status" value="1"/>
</dbReference>
<feature type="binding site" evidence="12">
    <location>
        <position position="276"/>
    </location>
    <ligand>
        <name>ATP</name>
        <dbReference type="ChEBI" id="CHEBI:30616"/>
    </ligand>
</feature>
<feature type="binding site" evidence="12">
    <location>
        <position position="285"/>
    </location>
    <ligand>
        <name>K(+)</name>
        <dbReference type="ChEBI" id="CHEBI:29103"/>
    </ligand>
</feature>
<comment type="pathway">
    <text evidence="12">Carbohydrate metabolism; D-ribose degradation; D-ribose 5-phosphate from beta-D-ribopyranose: step 2/2.</text>
</comment>
<dbReference type="InterPro" id="IPR002173">
    <property type="entry name" value="Carboh/pur_kinase_PfkB_CS"/>
</dbReference>
<dbReference type="HAMAP" id="MF_01987">
    <property type="entry name" value="Ribokinase"/>
    <property type="match status" value="1"/>
</dbReference>
<dbReference type="GO" id="GO:0005829">
    <property type="term" value="C:cytosol"/>
    <property type="evidence" value="ECO:0007669"/>
    <property type="project" value="TreeGrafter"/>
</dbReference>
<dbReference type="EC" id="2.7.1.15" evidence="2 12"/>
<proteinExistence type="inferred from homology"/>
<feature type="binding site" evidence="12">
    <location>
        <position position="184"/>
    </location>
    <ligand>
        <name>ATP</name>
        <dbReference type="ChEBI" id="CHEBI:30616"/>
    </ligand>
</feature>
<keyword evidence="7 12" id="KW-0418">Kinase</keyword>
<evidence type="ECO:0000256" key="4">
    <source>
        <dbReference type="ARBA" id="ARBA00022679"/>
    </source>
</evidence>
<dbReference type="Gene3D" id="3.40.1190.20">
    <property type="match status" value="1"/>
</dbReference>
<dbReference type="PANTHER" id="PTHR10584">
    <property type="entry name" value="SUGAR KINASE"/>
    <property type="match status" value="1"/>
</dbReference>
<feature type="binding site" evidence="12">
    <location>
        <position position="252"/>
    </location>
    <ligand>
        <name>substrate</name>
    </ligand>
</feature>
<feature type="binding site" evidence="12">
    <location>
        <position position="287"/>
    </location>
    <ligand>
        <name>K(+)</name>
        <dbReference type="ChEBI" id="CHEBI:29103"/>
    </ligand>
</feature>
<keyword evidence="9 12" id="KW-0460">Magnesium</keyword>
<feature type="binding site" evidence="12">
    <location>
        <position position="282"/>
    </location>
    <ligand>
        <name>K(+)</name>
        <dbReference type="ChEBI" id="CHEBI:29103"/>
    </ligand>
</feature>
<dbReference type="PRINTS" id="PR00990">
    <property type="entry name" value="RIBOKINASE"/>
</dbReference>
<evidence type="ECO:0000256" key="5">
    <source>
        <dbReference type="ARBA" id="ARBA00022723"/>
    </source>
</evidence>
<feature type="active site" description="Proton acceptor" evidence="12">
    <location>
        <position position="252"/>
    </location>
</feature>
<dbReference type="AlphaFoldDB" id="A0A7C3KE70"/>
<comment type="similarity">
    <text evidence="1">Belongs to the carbohydrate kinase pfkB family.</text>
</comment>
<feature type="binding site" evidence="12">
    <location>
        <position position="248"/>
    </location>
    <ligand>
        <name>K(+)</name>
        <dbReference type="ChEBI" id="CHEBI:29103"/>
    </ligand>
</feature>
<evidence type="ECO:0000256" key="8">
    <source>
        <dbReference type="ARBA" id="ARBA00022840"/>
    </source>
</evidence>
<keyword evidence="10 12" id="KW-0630">Potassium</keyword>
<evidence type="ECO:0000256" key="3">
    <source>
        <dbReference type="ARBA" id="ARBA00016943"/>
    </source>
</evidence>
<feature type="binding site" evidence="12">
    <location>
        <begin position="38"/>
        <end position="42"/>
    </location>
    <ligand>
        <name>substrate</name>
    </ligand>
</feature>
<keyword evidence="12" id="KW-0963">Cytoplasm</keyword>
<comment type="function">
    <text evidence="12">Catalyzes the phosphorylation of ribose at O-5 in a reaction requiring ATP and magnesium. The resulting D-ribose-5-phosphate can then be used either for sythesis of nucleotides, histidine, and tryptophan, or as a component of the pentose phosphate pathway.</text>
</comment>
<dbReference type="InterPro" id="IPR002139">
    <property type="entry name" value="Ribo/fructo_kinase"/>
</dbReference>
<feature type="binding site" evidence="12">
    <location>
        <position position="139"/>
    </location>
    <ligand>
        <name>substrate</name>
    </ligand>
</feature>
<accession>A0A7C3KE70</accession>
<keyword evidence="6 12" id="KW-0547">Nucleotide-binding</keyword>
<dbReference type="GO" id="GO:0019303">
    <property type="term" value="P:D-ribose catabolic process"/>
    <property type="evidence" value="ECO:0007669"/>
    <property type="project" value="UniProtKB-UniRule"/>
</dbReference>
<dbReference type="PANTHER" id="PTHR10584:SF166">
    <property type="entry name" value="RIBOKINASE"/>
    <property type="match status" value="1"/>
</dbReference>
<dbReference type="EMBL" id="DSRU01000157">
    <property type="protein sequence ID" value="HFM98183.1"/>
    <property type="molecule type" value="Genomic_DNA"/>
</dbReference>
<sequence>MPILVFGSLNMDLVAHTPRLPQPGETILGSSFLTTPGGKGANQAVAAAKLGIPTQMVGRVGNDSFGQELLAALQAVGIETQGVLVDSEIHSGVAIITVSDRGENEIIGVFGANGRVDATDVERLQPLLSGVDALMLQFEIPLVAIQAAAQTAHNAGVKVLFDPAPVQTRDLADLYPFVDYLLPNEIEAAQLVGFTVHDPETAQQAAIALQQQGVNTVVIKLGAKGAFCLSPEESFFVPAFKVEAIDTVAAGDAFAGGFAAAIVEGRSLREAVTWGNAAGALAATKRGAQAAMSDRATFDTFLQNFQQQEL</sequence>
<evidence type="ECO:0000256" key="10">
    <source>
        <dbReference type="ARBA" id="ARBA00022958"/>
    </source>
</evidence>
<feature type="binding site" evidence="12">
    <location>
        <begin position="10"/>
        <end position="12"/>
    </location>
    <ligand>
        <name>substrate</name>
    </ligand>
</feature>
<reference evidence="14" key="1">
    <citation type="journal article" date="2020" name="mSystems">
        <title>Genome- and Community-Level Interaction Insights into Carbon Utilization and Element Cycling Functions of Hydrothermarchaeota in Hydrothermal Sediment.</title>
        <authorList>
            <person name="Zhou Z."/>
            <person name="Liu Y."/>
            <person name="Xu W."/>
            <person name="Pan J."/>
            <person name="Luo Z.H."/>
            <person name="Li M."/>
        </authorList>
    </citation>
    <scope>NUCLEOTIDE SEQUENCE [LARGE SCALE GENOMIC DNA]</scope>
    <source>
        <strain evidence="14">SpSt-418</strain>
    </source>
</reference>
<dbReference type="UniPathway" id="UPA00916">
    <property type="reaction ID" value="UER00889"/>
</dbReference>
<keyword evidence="11 12" id="KW-0119">Carbohydrate metabolism</keyword>
<comment type="caution">
    <text evidence="12">Lacks conserved residue(s) required for the propagation of feature annotation.</text>
</comment>
<comment type="catalytic activity">
    <reaction evidence="12">
        <text>D-ribose + ATP = D-ribose 5-phosphate + ADP + H(+)</text>
        <dbReference type="Rhea" id="RHEA:13697"/>
        <dbReference type="ChEBI" id="CHEBI:15378"/>
        <dbReference type="ChEBI" id="CHEBI:30616"/>
        <dbReference type="ChEBI" id="CHEBI:47013"/>
        <dbReference type="ChEBI" id="CHEBI:78346"/>
        <dbReference type="ChEBI" id="CHEBI:456216"/>
        <dbReference type="EC" id="2.7.1.15"/>
    </reaction>
</comment>
<comment type="activity regulation">
    <text evidence="12">Activated by a monovalent cation that binds near, but not in, the active site. The most likely occupant of the site in vivo is potassium. Ion binding induces a conformational change that may alter substrate affinity.</text>
</comment>
<comment type="cofactor">
    <cofactor evidence="12">
        <name>Mg(2+)</name>
        <dbReference type="ChEBI" id="CHEBI:18420"/>
    </cofactor>
    <text evidence="12">Requires a divalent cation, most likely magnesium in vivo, as an electrophilic catalyst to aid phosphoryl group transfer. It is the chelate of the metal and the nucleotide that is the actual substrate.</text>
</comment>
<evidence type="ECO:0000256" key="9">
    <source>
        <dbReference type="ARBA" id="ARBA00022842"/>
    </source>
</evidence>
<dbReference type="GO" id="GO:0005524">
    <property type="term" value="F:ATP binding"/>
    <property type="evidence" value="ECO:0007669"/>
    <property type="project" value="UniProtKB-UniRule"/>
</dbReference>
<feature type="domain" description="Carbohydrate kinase PfkB" evidence="13">
    <location>
        <begin position="3"/>
        <end position="293"/>
    </location>
</feature>
<gene>
    <name evidence="12 14" type="primary">rbsK</name>
    <name evidence="14" type="ORF">ENR64_10595</name>
</gene>
<feature type="binding site" evidence="12">
    <location>
        <begin position="220"/>
        <end position="225"/>
    </location>
    <ligand>
        <name>ATP</name>
        <dbReference type="ChEBI" id="CHEBI:30616"/>
    </ligand>
</feature>
<comment type="subunit">
    <text evidence="12">Homodimer.</text>
</comment>
<comment type="similarity">
    <text evidence="12">Belongs to the carbohydrate kinase PfkB family. Ribokinase subfamily.</text>
</comment>
<feature type="binding site" evidence="12">
    <location>
        <position position="246"/>
    </location>
    <ligand>
        <name>K(+)</name>
        <dbReference type="ChEBI" id="CHEBI:29103"/>
    </ligand>
</feature>
<name>A0A7C3KE70_9CYAN</name>
<evidence type="ECO:0000256" key="7">
    <source>
        <dbReference type="ARBA" id="ARBA00022777"/>
    </source>
</evidence>
<comment type="subcellular location">
    <subcellularLocation>
        <location evidence="12">Cytoplasm</location>
    </subcellularLocation>
</comment>
<dbReference type="GO" id="GO:0046872">
    <property type="term" value="F:metal ion binding"/>
    <property type="evidence" value="ECO:0007669"/>
    <property type="project" value="UniProtKB-KW"/>
</dbReference>
<dbReference type="InterPro" id="IPR029056">
    <property type="entry name" value="Ribokinase-like"/>
</dbReference>
<protein>
    <recommendedName>
        <fullName evidence="3 12">Ribokinase</fullName>
        <shortName evidence="12">RK</shortName>
        <ecNumber evidence="2 12">2.7.1.15</ecNumber>
    </recommendedName>
</protein>
<dbReference type="InterPro" id="IPR017583">
    <property type="entry name" value="Tagatose/fructose_Pkinase"/>
</dbReference>
<evidence type="ECO:0000256" key="6">
    <source>
        <dbReference type="ARBA" id="ARBA00022741"/>
    </source>
</evidence>
<keyword evidence="8 12" id="KW-0067">ATP-binding</keyword>
<dbReference type="GO" id="GO:0004747">
    <property type="term" value="F:ribokinase activity"/>
    <property type="evidence" value="ECO:0007669"/>
    <property type="project" value="UniProtKB-UniRule"/>
</dbReference>
<dbReference type="InterPro" id="IPR011611">
    <property type="entry name" value="PfkB_dom"/>
</dbReference>
<feature type="binding site" evidence="12">
    <location>
        <begin position="251"/>
        <end position="252"/>
    </location>
    <ligand>
        <name>ATP</name>
        <dbReference type="ChEBI" id="CHEBI:30616"/>
    </ligand>
</feature>
<comment type="caution">
    <text evidence="14">The sequence shown here is derived from an EMBL/GenBank/DDBJ whole genome shotgun (WGS) entry which is preliminary data.</text>
</comment>
<keyword evidence="4 12" id="KW-0808">Transferase</keyword>
<evidence type="ECO:0000256" key="2">
    <source>
        <dbReference type="ARBA" id="ARBA00012035"/>
    </source>
</evidence>
<evidence type="ECO:0000259" key="13">
    <source>
        <dbReference type="Pfam" id="PF00294"/>
    </source>
</evidence>
<evidence type="ECO:0000313" key="14">
    <source>
        <dbReference type="EMBL" id="HFM98183.1"/>
    </source>
</evidence>
<evidence type="ECO:0000256" key="12">
    <source>
        <dbReference type="HAMAP-Rule" id="MF_01987"/>
    </source>
</evidence>
<dbReference type="CDD" id="cd01174">
    <property type="entry name" value="ribokinase"/>
    <property type="match status" value="1"/>
</dbReference>
<dbReference type="NCBIfam" id="TIGR02152">
    <property type="entry name" value="D_ribokin_bact"/>
    <property type="match status" value="1"/>
</dbReference>